<proteinExistence type="predicted"/>
<dbReference type="EMBL" id="PDUD01000069">
    <property type="protein sequence ID" value="PHN00941.1"/>
    <property type="molecule type" value="Genomic_DNA"/>
</dbReference>
<keyword evidence="2" id="KW-1185">Reference proteome</keyword>
<gene>
    <name evidence="1" type="ORF">CRP01_39795</name>
</gene>
<evidence type="ECO:0000313" key="2">
    <source>
        <dbReference type="Proteomes" id="UP000223913"/>
    </source>
</evidence>
<accession>A0A2D0MXE5</accession>
<dbReference type="Proteomes" id="UP000223913">
    <property type="component" value="Unassembled WGS sequence"/>
</dbReference>
<comment type="caution">
    <text evidence="1">The sequence shown here is derived from an EMBL/GenBank/DDBJ whole genome shotgun (WGS) entry which is preliminary data.</text>
</comment>
<evidence type="ECO:0000313" key="1">
    <source>
        <dbReference type="EMBL" id="PHN00941.1"/>
    </source>
</evidence>
<name>A0A2D0MXE5_FLAN2</name>
<dbReference type="RefSeq" id="WP_099155681.1">
    <property type="nucleotide sequence ID" value="NZ_PDUD01000069.1"/>
</dbReference>
<reference evidence="1 2" key="1">
    <citation type="submission" date="2017-10" db="EMBL/GenBank/DDBJ databases">
        <title>The draft genome sequence of Lewinella nigricans NBRC 102662.</title>
        <authorList>
            <person name="Wang K."/>
        </authorList>
    </citation>
    <scope>NUCLEOTIDE SEQUENCE [LARGE SCALE GENOMIC DNA]</scope>
    <source>
        <strain evidence="1 2">NBRC 102662</strain>
    </source>
</reference>
<dbReference type="AlphaFoldDB" id="A0A2D0MXE5"/>
<dbReference type="OrthoDB" id="9814290at2"/>
<sequence length="288" mass="34076">MKLTILNKKNNPLWSTGIDNKGDEYRVIDGHFFLGETISVEPYHNSSNTFIHPKLNYDSVDIFSNFLNKEGLIHFKDLSEVNNKSKPFRRLYELNNYWVSPVSNISNQIEYLYHKKMIDYSRFKIGKPGIKQIRGRASIISINYSDLLQKVLRERKAVRSWYFCDRERDLNRGQYADLFVLGNFNEPDLQIQLWQIIGGGSEILFAHGLIDKETLRFNHFDLATHYVDPNQIPQFANNKKRLDLIKKEKWIRIDHDLGEEDIFSLIKMFFPMNYLIDEFIEYPVLNIV</sequence>
<organism evidence="1 2">
    <name type="scientific">Flavilitoribacter nigricans (strain ATCC 23147 / DSM 23189 / NBRC 102662 / NCIMB 1420 / SS-2)</name>
    <name type="common">Lewinella nigricans</name>
    <dbReference type="NCBI Taxonomy" id="1122177"/>
    <lineage>
        <taxon>Bacteria</taxon>
        <taxon>Pseudomonadati</taxon>
        <taxon>Bacteroidota</taxon>
        <taxon>Saprospiria</taxon>
        <taxon>Saprospirales</taxon>
        <taxon>Lewinellaceae</taxon>
        <taxon>Flavilitoribacter</taxon>
    </lineage>
</organism>
<protein>
    <submittedName>
        <fullName evidence="1">Uncharacterized protein</fullName>
    </submittedName>
</protein>